<keyword evidence="2" id="KW-1185">Reference proteome</keyword>
<dbReference type="AlphaFoldDB" id="A0A2D2DML9"/>
<proteinExistence type="predicted"/>
<evidence type="ECO:0000313" key="2">
    <source>
        <dbReference type="Proteomes" id="UP000229897"/>
    </source>
</evidence>
<accession>A0A2D2DML9</accession>
<name>A0A2D2DML9_9BURK</name>
<organism evidence="1 2">
    <name type="scientific">Massilia violaceinigra</name>
    <dbReference type="NCBI Taxonomy" id="2045208"/>
    <lineage>
        <taxon>Bacteria</taxon>
        <taxon>Pseudomonadati</taxon>
        <taxon>Pseudomonadota</taxon>
        <taxon>Betaproteobacteria</taxon>
        <taxon>Burkholderiales</taxon>
        <taxon>Oxalobacteraceae</taxon>
        <taxon>Telluria group</taxon>
        <taxon>Massilia</taxon>
    </lineage>
</organism>
<evidence type="ECO:0008006" key="3">
    <source>
        <dbReference type="Google" id="ProtNLM"/>
    </source>
</evidence>
<dbReference type="EMBL" id="CP024608">
    <property type="protein sequence ID" value="ATQ76236.1"/>
    <property type="molecule type" value="Genomic_DNA"/>
</dbReference>
<dbReference type="Proteomes" id="UP000229897">
    <property type="component" value="Chromosome"/>
</dbReference>
<evidence type="ECO:0000313" key="1">
    <source>
        <dbReference type="EMBL" id="ATQ76236.1"/>
    </source>
</evidence>
<gene>
    <name evidence="1" type="ORF">CR152_18100</name>
</gene>
<protein>
    <recommendedName>
        <fullName evidence="3">Ricin B lectin domain-containing protein</fullName>
    </recommendedName>
</protein>
<sequence length="227" mass="24457">MMLLCFSISPAFAQVTEVNTSGADSGAALVPVPVLYGQIYTLQNGYRNWTGGYLDVRDSRCNSNTLCVSTAKLANRDKGSGRWMILPVDVSKTSGDPVIQGDHVYLINQYPATTGTGDGAPGGYLDARGELCQSNVLCVSTSLTKNTSASSSIWQILPMGGGMTGQPINLDQEIHLLNRKVINDMHTYLDVRGNSCQQNWLCVSTSMGWNRDQGSGSWRFVALVPAP</sequence>
<dbReference type="KEGG" id="mass:CR152_18100"/>
<reference evidence="1" key="1">
    <citation type="submission" date="2017-10" db="EMBL/GenBank/DDBJ databases">
        <title>Massilia psychrophilum sp. nov., a novel purple-pigmented bacterium isolated from Tianshan glacier, Xinjiang Municipality, China.</title>
        <authorList>
            <person name="Wang H."/>
        </authorList>
    </citation>
    <scope>NUCLEOTIDE SEQUENCE [LARGE SCALE GENOMIC DNA]</scope>
    <source>
        <strain evidence="1">B2</strain>
    </source>
</reference>